<accession>A0ABT8XBF9</accession>
<feature type="signal peptide" evidence="1">
    <location>
        <begin position="1"/>
        <end position="21"/>
    </location>
</feature>
<dbReference type="EMBL" id="WHSC02000003">
    <property type="protein sequence ID" value="MDO6121077.1"/>
    <property type="molecule type" value="Genomic_DNA"/>
</dbReference>
<keyword evidence="3" id="KW-1185">Reference proteome</keyword>
<dbReference type="Proteomes" id="UP001177080">
    <property type="component" value="Unassembled WGS sequence"/>
</dbReference>
<organism evidence="2 3">
    <name type="scientific">Shinella curvata</name>
    <dbReference type="NCBI Taxonomy" id="1817964"/>
    <lineage>
        <taxon>Bacteria</taxon>
        <taxon>Pseudomonadati</taxon>
        <taxon>Pseudomonadota</taxon>
        <taxon>Alphaproteobacteria</taxon>
        <taxon>Hyphomicrobiales</taxon>
        <taxon>Rhizobiaceae</taxon>
        <taxon>Shinella</taxon>
    </lineage>
</organism>
<name>A0ABT8XBF9_9HYPH</name>
<feature type="chain" id="PRO_5046038072" evidence="1">
    <location>
        <begin position="22"/>
        <end position="94"/>
    </location>
</feature>
<protein>
    <submittedName>
        <fullName evidence="2">Uncharacterized protein</fullName>
    </submittedName>
</protein>
<evidence type="ECO:0000313" key="3">
    <source>
        <dbReference type="Proteomes" id="UP001177080"/>
    </source>
</evidence>
<gene>
    <name evidence="2" type="ORF">GB928_007760</name>
</gene>
<sequence length="94" mass="10146">MKTRATLFLLAFLASAAGAQAQAFKDLPGVAPSDATDEYRHSGRVVCEQTVGASRSRDNRWIPRNIYVCEQNGVTASGTYLPPSSIRALRGLGY</sequence>
<evidence type="ECO:0000313" key="2">
    <source>
        <dbReference type="EMBL" id="MDO6121077.1"/>
    </source>
</evidence>
<keyword evidence="1" id="KW-0732">Signal</keyword>
<reference evidence="2" key="1">
    <citation type="submission" date="2022-04" db="EMBL/GenBank/DDBJ databases">
        <title>Shinella lacus sp. nov., a novel member of the genus Shinella from water.</title>
        <authorList>
            <person name="Deng Y."/>
        </authorList>
    </citation>
    <scope>NUCLEOTIDE SEQUENCE</scope>
    <source>
        <strain evidence="2">JCM 31239</strain>
    </source>
</reference>
<dbReference type="RefSeq" id="WP_244761040.1">
    <property type="nucleotide sequence ID" value="NZ_JALJCJ010000003.1"/>
</dbReference>
<comment type="caution">
    <text evidence="2">The sequence shown here is derived from an EMBL/GenBank/DDBJ whole genome shotgun (WGS) entry which is preliminary data.</text>
</comment>
<evidence type="ECO:0000256" key="1">
    <source>
        <dbReference type="SAM" id="SignalP"/>
    </source>
</evidence>
<proteinExistence type="predicted"/>